<keyword evidence="2" id="KW-1185">Reference proteome</keyword>
<organism evidence="1 2">
    <name type="scientific">Allopontixanthobacter confluentis</name>
    <dbReference type="NCBI Taxonomy" id="1849021"/>
    <lineage>
        <taxon>Bacteria</taxon>
        <taxon>Pseudomonadati</taxon>
        <taxon>Pseudomonadota</taxon>
        <taxon>Alphaproteobacteria</taxon>
        <taxon>Sphingomonadales</taxon>
        <taxon>Erythrobacteraceae</taxon>
        <taxon>Allopontixanthobacter</taxon>
    </lineage>
</organism>
<gene>
    <name evidence="1" type="ORF">GRI44_00090</name>
</gene>
<comment type="caution">
    <text evidence="1">The sequence shown here is derived from an EMBL/GenBank/DDBJ whole genome shotgun (WGS) entry which is preliminary data.</text>
</comment>
<reference evidence="1 2" key="1">
    <citation type="submission" date="2019-12" db="EMBL/GenBank/DDBJ databases">
        <title>Genomic-based taxomic classification of the family Erythrobacteraceae.</title>
        <authorList>
            <person name="Xu L."/>
        </authorList>
    </citation>
    <scope>NUCLEOTIDE SEQUENCE [LARGE SCALE GENOMIC DNA]</scope>
    <source>
        <strain evidence="1 2">KCTC 52259</strain>
    </source>
</reference>
<dbReference type="Proteomes" id="UP000473531">
    <property type="component" value="Unassembled WGS sequence"/>
</dbReference>
<sequence length="98" mass="11052">MRVAVPFDIPRETVRDRLRNRSHEIANHIPGGMAEVMTDWPSEDRMNLTVRAMGQDLKGTVDIEDSQLVFQIALPMALSFIEPMIAGAIKHQGQKLLK</sequence>
<evidence type="ECO:0000313" key="1">
    <source>
        <dbReference type="EMBL" id="MXP13171.1"/>
    </source>
</evidence>
<dbReference type="AlphaFoldDB" id="A0A6L7GEU7"/>
<evidence type="ECO:0000313" key="2">
    <source>
        <dbReference type="Proteomes" id="UP000473531"/>
    </source>
</evidence>
<dbReference type="EMBL" id="WTYU01000001">
    <property type="protein sequence ID" value="MXP13171.1"/>
    <property type="molecule type" value="Genomic_DNA"/>
</dbReference>
<accession>A0A6L7GEU7</accession>
<dbReference type="OrthoDB" id="8853368at2"/>
<protein>
    <recommendedName>
        <fullName evidence="3">Polyhydroxyalkanoic acid system protein</fullName>
    </recommendedName>
</protein>
<name>A0A6L7GEU7_9SPHN</name>
<dbReference type="RefSeq" id="WP_160599300.1">
    <property type="nucleotide sequence ID" value="NZ_WTYU01000001.1"/>
</dbReference>
<evidence type="ECO:0008006" key="3">
    <source>
        <dbReference type="Google" id="ProtNLM"/>
    </source>
</evidence>
<proteinExistence type="predicted"/>